<dbReference type="EMBL" id="CM039426">
    <property type="protein sequence ID" value="KAI4356514.1"/>
    <property type="molecule type" value="Genomic_DNA"/>
</dbReference>
<gene>
    <name evidence="1" type="ORF">L6164_000533</name>
</gene>
<evidence type="ECO:0000313" key="2">
    <source>
        <dbReference type="Proteomes" id="UP000828941"/>
    </source>
</evidence>
<sequence>MPTSMRCRSVDTSALHGPRIPLPRTSFIKSIFEIFKSAESEKENGKMWADVTDFWVERQSVTLFFTFLSSLDLYYASNFEVADSLRTCSSTLSCFVSKGFSCGLSSKNCKKYSEDFAGGCLRLFSHNFSLGSSYGGLLVPEYNKTTNQKKSRFTDQTSGPRFLPGKLGLLKSFCDYSHWKYAVFWKLSHHSPMTLTWEDGYFDYQKTNEAEESIWSNVDPKGTDAVSGSVQLLMTEMSHLKYTLGEGFVGKIALSGDHSWLFCEDVFTSKSNINLIPECSFEWLLQLASGIKTVVLVPVLPQGVLQFVHMKWLQKIWHLLPISGRNLIPFTV</sequence>
<name>A0ACB9Q884_BAUVA</name>
<reference evidence="1 2" key="1">
    <citation type="journal article" date="2022" name="DNA Res.">
        <title>Chromosomal-level genome assembly of the orchid tree Bauhinia variegata (Leguminosae; Cercidoideae) supports the allotetraploid origin hypothesis of Bauhinia.</title>
        <authorList>
            <person name="Zhong Y."/>
            <person name="Chen Y."/>
            <person name="Zheng D."/>
            <person name="Pang J."/>
            <person name="Liu Y."/>
            <person name="Luo S."/>
            <person name="Meng S."/>
            <person name="Qian L."/>
            <person name="Wei D."/>
            <person name="Dai S."/>
            <person name="Zhou R."/>
        </authorList>
    </citation>
    <scope>NUCLEOTIDE SEQUENCE [LARGE SCALE GENOMIC DNA]</scope>
    <source>
        <strain evidence="1">BV-YZ2020</strain>
    </source>
</reference>
<keyword evidence="2" id="KW-1185">Reference proteome</keyword>
<proteinExistence type="predicted"/>
<dbReference type="Proteomes" id="UP000828941">
    <property type="component" value="Chromosome 1"/>
</dbReference>
<accession>A0ACB9Q884</accession>
<organism evidence="1 2">
    <name type="scientific">Bauhinia variegata</name>
    <name type="common">Purple orchid tree</name>
    <name type="synonym">Phanera variegata</name>
    <dbReference type="NCBI Taxonomy" id="167791"/>
    <lineage>
        <taxon>Eukaryota</taxon>
        <taxon>Viridiplantae</taxon>
        <taxon>Streptophyta</taxon>
        <taxon>Embryophyta</taxon>
        <taxon>Tracheophyta</taxon>
        <taxon>Spermatophyta</taxon>
        <taxon>Magnoliopsida</taxon>
        <taxon>eudicotyledons</taxon>
        <taxon>Gunneridae</taxon>
        <taxon>Pentapetalae</taxon>
        <taxon>rosids</taxon>
        <taxon>fabids</taxon>
        <taxon>Fabales</taxon>
        <taxon>Fabaceae</taxon>
        <taxon>Cercidoideae</taxon>
        <taxon>Cercideae</taxon>
        <taxon>Bauhiniinae</taxon>
        <taxon>Bauhinia</taxon>
    </lineage>
</organism>
<protein>
    <submittedName>
        <fullName evidence="1">Uncharacterized protein</fullName>
    </submittedName>
</protein>
<comment type="caution">
    <text evidence="1">The sequence shown here is derived from an EMBL/GenBank/DDBJ whole genome shotgun (WGS) entry which is preliminary data.</text>
</comment>
<evidence type="ECO:0000313" key="1">
    <source>
        <dbReference type="EMBL" id="KAI4356514.1"/>
    </source>
</evidence>